<reference evidence="1 2" key="1">
    <citation type="submission" date="2016-10" db="EMBL/GenBank/DDBJ databases">
        <authorList>
            <person name="de Groot N.N."/>
        </authorList>
    </citation>
    <scope>NUCLEOTIDE SEQUENCE [LARGE SCALE GENOMIC DNA]</scope>
    <source>
        <strain evidence="1 2">CGMCC 4.7037</strain>
    </source>
</reference>
<organism evidence="1 2">
    <name type="scientific">Nonomuraea solani</name>
    <dbReference type="NCBI Taxonomy" id="1144553"/>
    <lineage>
        <taxon>Bacteria</taxon>
        <taxon>Bacillati</taxon>
        <taxon>Actinomycetota</taxon>
        <taxon>Actinomycetes</taxon>
        <taxon>Streptosporangiales</taxon>
        <taxon>Streptosporangiaceae</taxon>
        <taxon>Nonomuraea</taxon>
    </lineage>
</organism>
<dbReference type="AlphaFoldDB" id="A0A1H6DVK0"/>
<gene>
    <name evidence="1" type="ORF">SAMN05444920_106302</name>
</gene>
<keyword evidence="2" id="KW-1185">Reference proteome</keyword>
<accession>A0A1H6DVK0</accession>
<evidence type="ECO:0000313" key="1">
    <source>
        <dbReference type="EMBL" id="SEG88773.1"/>
    </source>
</evidence>
<name>A0A1H6DVK0_9ACTN</name>
<proteinExistence type="predicted"/>
<dbReference type="Proteomes" id="UP000236732">
    <property type="component" value="Unassembled WGS sequence"/>
</dbReference>
<protein>
    <submittedName>
        <fullName evidence="1">Uncharacterized protein</fullName>
    </submittedName>
</protein>
<dbReference type="EMBL" id="FNVT01000006">
    <property type="protein sequence ID" value="SEG88773.1"/>
    <property type="molecule type" value="Genomic_DNA"/>
</dbReference>
<dbReference type="RefSeq" id="WP_268808644.1">
    <property type="nucleotide sequence ID" value="NZ_FNVT01000006.1"/>
</dbReference>
<sequence length="44" mass="4855">MRGPRPGRAVSVPAGYGDQERAVIYDFLSRSVSMTSLETGKVRR</sequence>
<evidence type="ECO:0000313" key="2">
    <source>
        <dbReference type="Proteomes" id="UP000236732"/>
    </source>
</evidence>